<sequence>MQETTTTIRHRQPDGRIRVQELADRFGELAEQWEHETWMLSNTDQALAHPAYKAIVKLGDPVVPLILKRMQTRGGHWYHALHAITKANPVHPADHGNVAAIQQAWLRWGRDHGRI</sequence>
<proteinExistence type="predicted"/>
<accession>A0A6B0YXR6</accession>
<dbReference type="EMBL" id="VXRG01000181">
    <property type="protein sequence ID" value="MXY95914.1"/>
    <property type="molecule type" value="Genomic_DNA"/>
</dbReference>
<comment type="caution">
    <text evidence="1">The sequence shown here is derived from an EMBL/GenBank/DDBJ whole genome shotgun (WGS) entry which is preliminary data.</text>
</comment>
<protein>
    <submittedName>
        <fullName evidence="1">Uncharacterized protein</fullName>
    </submittedName>
</protein>
<name>A0A6B0YXR6_9CHLR</name>
<dbReference type="AlphaFoldDB" id="A0A6B0YXR6"/>
<gene>
    <name evidence="1" type="ORF">F4Y42_20945</name>
</gene>
<evidence type="ECO:0000313" key="1">
    <source>
        <dbReference type="EMBL" id="MXY95914.1"/>
    </source>
</evidence>
<reference evidence="1" key="1">
    <citation type="submission" date="2019-09" db="EMBL/GenBank/DDBJ databases">
        <title>Characterisation of the sponge microbiome using genome-centric metagenomics.</title>
        <authorList>
            <person name="Engelberts J.P."/>
            <person name="Robbins S.J."/>
            <person name="De Goeij J.M."/>
            <person name="Aranda M."/>
            <person name="Bell S.C."/>
            <person name="Webster N.S."/>
        </authorList>
    </citation>
    <scope>NUCLEOTIDE SEQUENCE</scope>
    <source>
        <strain evidence="1">SB0664_bin_27</strain>
    </source>
</reference>
<organism evidence="1">
    <name type="scientific">Caldilineaceae bacterium SB0664_bin_27</name>
    <dbReference type="NCBI Taxonomy" id="2605260"/>
    <lineage>
        <taxon>Bacteria</taxon>
        <taxon>Bacillati</taxon>
        <taxon>Chloroflexota</taxon>
        <taxon>Caldilineae</taxon>
        <taxon>Caldilineales</taxon>
        <taxon>Caldilineaceae</taxon>
    </lineage>
</organism>